<comment type="caution">
    <text evidence="2">The sequence shown here is derived from an EMBL/GenBank/DDBJ whole genome shotgun (WGS) entry which is preliminary data.</text>
</comment>
<dbReference type="Pfam" id="PF03070">
    <property type="entry name" value="TENA_THI-4"/>
    <property type="match status" value="1"/>
</dbReference>
<evidence type="ECO:0000313" key="3">
    <source>
        <dbReference type="Proteomes" id="UP000054985"/>
    </source>
</evidence>
<dbReference type="RefSeq" id="WP_051190573.1">
    <property type="nucleotide sequence ID" value="NZ_CAAAJG010000053.1"/>
</dbReference>
<dbReference type="PANTHER" id="PTHR43198:SF2">
    <property type="entry name" value="SI:CH1073-67J19.1-RELATED"/>
    <property type="match status" value="1"/>
</dbReference>
<protein>
    <submittedName>
        <fullName evidence="2">Thiaminase-2</fullName>
        <ecNumber evidence="2">3.5.99.2</ecNumber>
    </submittedName>
</protein>
<dbReference type="EC" id="3.5.99.2" evidence="2"/>
<dbReference type="SUPFAM" id="SSF48613">
    <property type="entry name" value="Heme oxygenase-like"/>
    <property type="match status" value="1"/>
</dbReference>
<dbReference type="InterPro" id="IPR016084">
    <property type="entry name" value="Haem_Oase-like_multi-hlx"/>
</dbReference>
<dbReference type="Gene3D" id="1.20.910.10">
    <property type="entry name" value="Heme oxygenase-like"/>
    <property type="match status" value="1"/>
</dbReference>
<evidence type="ECO:0000259" key="1">
    <source>
        <dbReference type="Pfam" id="PF03070"/>
    </source>
</evidence>
<reference evidence="2 3" key="1">
    <citation type="submission" date="2015-11" db="EMBL/GenBank/DDBJ databases">
        <title>Genomic analysis of 38 Legionella species identifies large and diverse effector repertoires.</title>
        <authorList>
            <person name="Burstein D."/>
            <person name="Amaro F."/>
            <person name="Zusman T."/>
            <person name="Lifshitz Z."/>
            <person name="Cohen O."/>
            <person name="Gilbert J.A."/>
            <person name="Pupko T."/>
            <person name="Shuman H.A."/>
            <person name="Segal G."/>
        </authorList>
    </citation>
    <scope>NUCLEOTIDE SEQUENCE [LARGE SCALE GENOMIC DNA]</scope>
    <source>
        <strain evidence="2 3">ATCC 43877</strain>
    </source>
</reference>
<dbReference type="CDD" id="cd19365">
    <property type="entry name" value="TenA_C-like"/>
    <property type="match status" value="1"/>
</dbReference>
<dbReference type="InterPro" id="IPR050967">
    <property type="entry name" value="Thiamine_Salvage_TenA"/>
</dbReference>
<sequence length="243" mass="28658">MTYLKYCPLFYKQKPDARYLSRLMHLNQNTLQAIYTHPFNQELFAGTLPQEKFGLYLRDDFLYLRQFSCALQNIAKRTETTHPGLSKQLNTLANDVINNEHSMQLQYREHFREFYKHQTGTSISQYSQYLVKTSTQAEVPEALCSILPCFWIYYQLGTMMADKDPMKTHPYSDWIATYSGADFVQLTQNLATEVNVIVEDTHPIKQPELIRFFSRSVSFELDFFDEIYYAQNNKKHDIRLVGH</sequence>
<proteinExistence type="predicted"/>
<keyword evidence="2" id="KW-0378">Hydrolase</keyword>
<feature type="domain" description="Thiaminase-2/PQQC" evidence="1">
    <location>
        <begin position="32"/>
        <end position="228"/>
    </location>
</feature>
<dbReference type="InterPro" id="IPR004305">
    <property type="entry name" value="Thiaminase-2/PQQC"/>
</dbReference>
<dbReference type="PANTHER" id="PTHR43198">
    <property type="entry name" value="BIFUNCTIONAL TH2 PROTEIN"/>
    <property type="match status" value="1"/>
</dbReference>
<organism evidence="2 3">
    <name type="scientific">Legionella moravica</name>
    <dbReference type="NCBI Taxonomy" id="39962"/>
    <lineage>
        <taxon>Bacteria</taxon>
        <taxon>Pseudomonadati</taxon>
        <taxon>Pseudomonadota</taxon>
        <taxon>Gammaproteobacteria</taxon>
        <taxon>Legionellales</taxon>
        <taxon>Legionellaceae</taxon>
        <taxon>Legionella</taxon>
    </lineage>
</organism>
<name>A0ABR5RDF3_9GAMM</name>
<dbReference type="EMBL" id="LNYN01000024">
    <property type="protein sequence ID" value="KTD33653.1"/>
    <property type="molecule type" value="Genomic_DNA"/>
</dbReference>
<evidence type="ECO:0000313" key="2">
    <source>
        <dbReference type="EMBL" id="KTD33653.1"/>
    </source>
</evidence>
<keyword evidence="3" id="KW-1185">Reference proteome</keyword>
<accession>A0ABR5RDF3</accession>
<gene>
    <name evidence="2" type="primary">tenA</name>
    <name evidence="2" type="ORF">Lmor_1965</name>
</gene>
<dbReference type="GO" id="GO:0050334">
    <property type="term" value="F:thiaminase activity"/>
    <property type="evidence" value="ECO:0007669"/>
    <property type="project" value="UniProtKB-EC"/>
</dbReference>
<dbReference type="Proteomes" id="UP000054985">
    <property type="component" value="Unassembled WGS sequence"/>
</dbReference>